<protein>
    <recommendedName>
        <fullName evidence="10">Hexosyltransferase</fullName>
        <ecNumber evidence="10">2.4.1.-</ecNumber>
    </recommendedName>
</protein>
<keyword evidence="6" id="KW-0735">Signal-anchor</keyword>
<dbReference type="EMBL" id="NCKU01004213">
    <property type="protein sequence ID" value="RWS06294.1"/>
    <property type="molecule type" value="Genomic_DNA"/>
</dbReference>
<comment type="subcellular location">
    <subcellularLocation>
        <location evidence="1 10">Golgi apparatus membrane</location>
        <topology evidence="1 10">Single-pass type II membrane protein</topology>
    </subcellularLocation>
</comment>
<proteinExistence type="inferred from homology"/>
<evidence type="ECO:0000256" key="9">
    <source>
        <dbReference type="ARBA" id="ARBA00023136"/>
    </source>
</evidence>
<evidence type="ECO:0000256" key="3">
    <source>
        <dbReference type="ARBA" id="ARBA00022676"/>
    </source>
</evidence>
<evidence type="ECO:0000256" key="1">
    <source>
        <dbReference type="ARBA" id="ARBA00004323"/>
    </source>
</evidence>
<evidence type="ECO:0000256" key="2">
    <source>
        <dbReference type="ARBA" id="ARBA00008661"/>
    </source>
</evidence>
<dbReference type="GO" id="GO:0006493">
    <property type="term" value="P:protein O-linked glycosylation"/>
    <property type="evidence" value="ECO:0007669"/>
    <property type="project" value="TreeGrafter"/>
</dbReference>
<dbReference type="InterPro" id="IPR002659">
    <property type="entry name" value="Glyco_trans_31"/>
</dbReference>
<evidence type="ECO:0000313" key="12">
    <source>
        <dbReference type="Proteomes" id="UP000285301"/>
    </source>
</evidence>
<accession>A0A3S3P6K9</accession>
<dbReference type="EC" id="2.4.1.-" evidence="10"/>
<comment type="caution">
    <text evidence="11">The sequence shown here is derived from an EMBL/GenBank/DDBJ whole genome shotgun (WGS) entry which is preliminary data.</text>
</comment>
<dbReference type="Gene3D" id="3.90.550.50">
    <property type="match status" value="1"/>
</dbReference>
<evidence type="ECO:0000256" key="8">
    <source>
        <dbReference type="ARBA" id="ARBA00023034"/>
    </source>
</evidence>
<dbReference type="GO" id="GO:0016758">
    <property type="term" value="F:hexosyltransferase activity"/>
    <property type="evidence" value="ECO:0007669"/>
    <property type="project" value="InterPro"/>
</dbReference>
<name>A0A3S3P6K9_9ACAR</name>
<keyword evidence="4 11" id="KW-0808">Transferase</keyword>
<keyword evidence="12" id="KW-1185">Reference proteome</keyword>
<evidence type="ECO:0000256" key="5">
    <source>
        <dbReference type="ARBA" id="ARBA00022692"/>
    </source>
</evidence>
<organism evidence="11 12">
    <name type="scientific">Dinothrombium tinctorium</name>
    <dbReference type="NCBI Taxonomy" id="1965070"/>
    <lineage>
        <taxon>Eukaryota</taxon>
        <taxon>Metazoa</taxon>
        <taxon>Ecdysozoa</taxon>
        <taxon>Arthropoda</taxon>
        <taxon>Chelicerata</taxon>
        <taxon>Arachnida</taxon>
        <taxon>Acari</taxon>
        <taxon>Acariformes</taxon>
        <taxon>Trombidiformes</taxon>
        <taxon>Prostigmata</taxon>
        <taxon>Anystina</taxon>
        <taxon>Parasitengona</taxon>
        <taxon>Trombidioidea</taxon>
        <taxon>Trombidiidae</taxon>
        <taxon>Dinothrombium</taxon>
    </lineage>
</organism>
<keyword evidence="5" id="KW-0812">Transmembrane</keyword>
<dbReference type="Proteomes" id="UP000285301">
    <property type="component" value="Unassembled WGS sequence"/>
</dbReference>
<keyword evidence="8 10" id="KW-0333">Golgi apparatus</keyword>
<dbReference type="OrthoDB" id="115198at2759"/>
<evidence type="ECO:0000256" key="10">
    <source>
        <dbReference type="RuleBase" id="RU363063"/>
    </source>
</evidence>
<evidence type="ECO:0000256" key="4">
    <source>
        <dbReference type="ARBA" id="ARBA00022679"/>
    </source>
</evidence>
<comment type="similarity">
    <text evidence="2 10">Belongs to the glycosyltransferase 31 family.</text>
</comment>
<dbReference type="GO" id="GO:0000139">
    <property type="term" value="C:Golgi membrane"/>
    <property type="evidence" value="ECO:0007669"/>
    <property type="project" value="UniProtKB-SubCell"/>
</dbReference>
<keyword evidence="3 10" id="KW-0328">Glycosyltransferase</keyword>
<dbReference type="PANTHER" id="PTHR11214:SF235">
    <property type="entry name" value="HEXOSYLTRANSFERASE"/>
    <property type="match status" value="1"/>
</dbReference>
<dbReference type="STRING" id="1965070.A0A3S3P6K9"/>
<evidence type="ECO:0000313" key="11">
    <source>
        <dbReference type="EMBL" id="RWS06294.1"/>
    </source>
</evidence>
<evidence type="ECO:0000256" key="7">
    <source>
        <dbReference type="ARBA" id="ARBA00022989"/>
    </source>
</evidence>
<keyword evidence="7" id="KW-1133">Transmembrane helix</keyword>
<reference evidence="11 12" key="1">
    <citation type="journal article" date="2018" name="Gigascience">
        <title>Genomes of trombidid mites reveal novel predicted allergens and laterally-transferred genes associated with secondary metabolism.</title>
        <authorList>
            <person name="Dong X."/>
            <person name="Chaisiri K."/>
            <person name="Xia D."/>
            <person name="Armstrong S.D."/>
            <person name="Fang Y."/>
            <person name="Donnelly M.J."/>
            <person name="Kadowaki T."/>
            <person name="McGarry J.W."/>
            <person name="Darby A.C."/>
            <person name="Makepeace B.L."/>
        </authorList>
    </citation>
    <scope>NUCLEOTIDE SEQUENCE [LARGE SCALE GENOMIC DNA]</scope>
    <source>
        <strain evidence="11">UoL-WK</strain>
    </source>
</reference>
<keyword evidence="9" id="KW-0472">Membrane</keyword>
<dbReference type="AlphaFoldDB" id="A0A3S3P6K9"/>
<gene>
    <name evidence="11" type="ORF">B4U79_02652</name>
</gene>
<sequence length="254" mass="30248">MVIEESHKYGDIVQGAFYDSYRNLTLKHIMGLTWALKYCSQSQLVLKIDDDIFVNFPLLDQYLAENYPKSTSDPLIVRVNHKMIACFVQKRMKVLRNTTSKWFVSPNEFPEDYFPDFCSGWGYLTTMFTINDLLKQVPNNLPPFWIDDVYVTGILREINSDIVLESMNKWFNIDVLNLYKWIEMQRFKYKWRYLFSNTNGDIALLQSSFRLNKLCYAREEKCMCCFPPFKRLEENKLLKPIKPHADIRMYKISN</sequence>
<dbReference type="PANTHER" id="PTHR11214">
    <property type="entry name" value="BETA-1,3-N-ACETYLGLUCOSAMINYLTRANSFERASE"/>
    <property type="match status" value="1"/>
</dbReference>
<evidence type="ECO:0000256" key="6">
    <source>
        <dbReference type="ARBA" id="ARBA00022968"/>
    </source>
</evidence>
<dbReference type="Pfam" id="PF01762">
    <property type="entry name" value="Galactosyl_T"/>
    <property type="match status" value="1"/>
</dbReference>